<comment type="function">
    <text evidence="7">The glycine cleavage system catalyzes the degradation of glycine.</text>
</comment>
<comment type="subunit">
    <text evidence="7">The glycine cleavage system is composed of four proteins: P, T, L and H.</text>
</comment>
<keyword evidence="3 7" id="KW-0032">Aminotransferase</keyword>
<evidence type="ECO:0000256" key="7">
    <source>
        <dbReference type="HAMAP-Rule" id="MF_00259"/>
    </source>
</evidence>
<proteinExistence type="inferred from homology"/>
<dbReference type="NCBIfam" id="NF001567">
    <property type="entry name" value="PRK00389.1"/>
    <property type="match status" value="1"/>
</dbReference>
<feature type="binding site" evidence="8">
    <location>
        <position position="202"/>
    </location>
    <ligand>
        <name>substrate</name>
    </ligand>
</feature>
<dbReference type="Gene3D" id="2.40.30.110">
    <property type="entry name" value="Aminomethyltransferase beta-barrel domains"/>
    <property type="match status" value="1"/>
</dbReference>
<keyword evidence="4 7" id="KW-0808">Transferase</keyword>
<dbReference type="InterPro" id="IPR006223">
    <property type="entry name" value="GcvT"/>
</dbReference>
<dbReference type="InterPro" id="IPR022903">
    <property type="entry name" value="GcvT_bac"/>
</dbReference>
<dbReference type="FunFam" id="4.10.1250.10:FF:000001">
    <property type="entry name" value="Aminomethyltransferase"/>
    <property type="match status" value="1"/>
</dbReference>
<comment type="catalytic activity">
    <reaction evidence="6 7">
        <text>N(6)-[(R)-S(8)-aminomethyldihydrolipoyl]-L-lysyl-[protein] + (6S)-5,6,7,8-tetrahydrofolate = N(6)-[(R)-dihydrolipoyl]-L-lysyl-[protein] + (6R)-5,10-methylene-5,6,7,8-tetrahydrofolate + NH4(+)</text>
        <dbReference type="Rhea" id="RHEA:16945"/>
        <dbReference type="Rhea" id="RHEA-COMP:10475"/>
        <dbReference type="Rhea" id="RHEA-COMP:10492"/>
        <dbReference type="ChEBI" id="CHEBI:15636"/>
        <dbReference type="ChEBI" id="CHEBI:28938"/>
        <dbReference type="ChEBI" id="CHEBI:57453"/>
        <dbReference type="ChEBI" id="CHEBI:83100"/>
        <dbReference type="ChEBI" id="CHEBI:83143"/>
        <dbReference type="EC" id="2.1.2.10"/>
    </reaction>
</comment>
<dbReference type="Proteomes" id="UP000478417">
    <property type="component" value="Unassembled WGS sequence"/>
</dbReference>
<evidence type="ECO:0000259" key="10">
    <source>
        <dbReference type="Pfam" id="PF08669"/>
    </source>
</evidence>
<dbReference type="InterPro" id="IPR027266">
    <property type="entry name" value="TrmE/GcvT-like"/>
</dbReference>
<dbReference type="InterPro" id="IPR028896">
    <property type="entry name" value="GcvT/YgfZ/DmdA"/>
</dbReference>
<dbReference type="GO" id="GO:0019464">
    <property type="term" value="P:glycine decarboxylation via glycine cleavage system"/>
    <property type="evidence" value="ECO:0007669"/>
    <property type="project" value="UniProtKB-UniRule"/>
</dbReference>
<dbReference type="EC" id="2.1.2.10" evidence="2 7"/>
<keyword evidence="12" id="KW-1185">Reference proteome</keyword>
<evidence type="ECO:0000259" key="9">
    <source>
        <dbReference type="Pfam" id="PF01571"/>
    </source>
</evidence>
<dbReference type="GO" id="GO:0008483">
    <property type="term" value="F:transaminase activity"/>
    <property type="evidence" value="ECO:0007669"/>
    <property type="project" value="UniProtKB-KW"/>
</dbReference>
<name>A0A6B2LYZ8_9BACT</name>
<dbReference type="SUPFAM" id="SSF103025">
    <property type="entry name" value="Folate-binding domain"/>
    <property type="match status" value="1"/>
</dbReference>
<feature type="domain" description="Aminomethyltransferase C-terminal" evidence="10">
    <location>
        <begin position="289"/>
        <end position="367"/>
    </location>
</feature>
<dbReference type="EMBL" id="JAAGNX010000001">
    <property type="protein sequence ID" value="NDV61858.1"/>
    <property type="molecule type" value="Genomic_DNA"/>
</dbReference>
<keyword evidence="11" id="KW-0489">Methyltransferase</keyword>
<protein>
    <recommendedName>
        <fullName evidence="2 7">Aminomethyltransferase</fullName>
        <ecNumber evidence="2 7">2.1.2.10</ecNumber>
    </recommendedName>
    <alternativeName>
        <fullName evidence="5 7">Glycine cleavage system T protein</fullName>
    </alternativeName>
</protein>
<dbReference type="GO" id="GO:0008168">
    <property type="term" value="F:methyltransferase activity"/>
    <property type="evidence" value="ECO:0007669"/>
    <property type="project" value="UniProtKB-KW"/>
</dbReference>
<evidence type="ECO:0000313" key="11">
    <source>
        <dbReference type="EMBL" id="NDV61858.1"/>
    </source>
</evidence>
<gene>
    <name evidence="7 11" type="primary">gcvT</name>
    <name evidence="11" type="ORF">G0Q06_05290</name>
</gene>
<dbReference type="GO" id="GO:0005960">
    <property type="term" value="C:glycine cleavage complex"/>
    <property type="evidence" value="ECO:0007669"/>
    <property type="project" value="InterPro"/>
</dbReference>
<evidence type="ECO:0000256" key="3">
    <source>
        <dbReference type="ARBA" id="ARBA00022576"/>
    </source>
</evidence>
<dbReference type="InterPro" id="IPR006222">
    <property type="entry name" value="GCVT_N"/>
</dbReference>
<evidence type="ECO:0000256" key="1">
    <source>
        <dbReference type="ARBA" id="ARBA00008609"/>
    </source>
</evidence>
<dbReference type="HAMAP" id="MF_00259">
    <property type="entry name" value="GcvT"/>
    <property type="match status" value="1"/>
</dbReference>
<comment type="caution">
    <text evidence="11">The sequence shown here is derived from an EMBL/GenBank/DDBJ whole genome shotgun (WGS) entry which is preliminary data.</text>
</comment>
<evidence type="ECO:0000256" key="5">
    <source>
        <dbReference type="ARBA" id="ARBA00031395"/>
    </source>
</evidence>
<accession>A0A6B2LYZ8</accession>
<evidence type="ECO:0000256" key="6">
    <source>
        <dbReference type="ARBA" id="ARBA00047665"/>
    </source>
</evidence>
<dbReference type="FunFam" id="3.30.70.1400:FF:000001">
    <property type="entry name" value="Aminomethyltransferase"/>
    <property type="match status" value="1"/>
</dbReference>
<dbReference type="PIRSF" id="PIRSF006487">
    <property type="entry name" value="GcvT"/>
    <property type="match status" value="1"/>
</dbReference>
<dbReference type="Gene3D" id="3.30.1360.120">
    <property type="entry name" value="Probable tRNA modification gtpase trme, domain 1"/>
    <property type="match status" value="1"/>
</dbReference>
<dbReference type="SUPFAM" id="SSF101790">
    <property type="entry name" value="Aminomethyltransferase beta-barrel domain"/>
    <property type="match status" value="1"/>
</dbReference>
<dbReference type="InterPro" id="IPR013977">
    <property type="entry name" value="GcvT_C"/>
</dbReference>
<reference evidence="11 12" key="1">
    <citation type="submission" date="2020-02" db="EMBL/GenBank/DDBJ databases">
        <title>Albibacoteraceae fam. nov., the first described family within the subdivision 4 Verrucomicrobia.</title>
        <authorList>
            <person name="Xi F."/>
        </authorList>
    </citation>
    <scope>NUCLEOTIDE SEQUENCE [LARGE SCALE GENOMIC DNA]</scope>
    <source>
        <strain evidence="11 12">CK1056</strain>
    </source>
</reference>
<dbReference type="GO" id="GO:0004047">
    <property type="term" value="F:aminomethyltransferase activity"/>
    <property type="evidence" value="ECO:0007669"/>
    <property type="project" value="UniProtKB-UniRule"/>
</dbReference>
<feature type="domain" description="GCVT N-terminal" evidence="9">
    <location>
        <begin position="13"/>
        <end position="269"/>
    </location>
</feature>
<dbReference type="NCBIfam" id="TIGR00528">
    <property type="entry name" value="gcvT"/>
    <property type="match status" value="1"/>
</dbReference>
<dbReference type="AlphaFoldDB" id="A0A6B2LYZ8"/>
<dbReference type="Gene3D" id="4.10.1250.10">
    <property type="entry name" value="Aminomethyltransferase fragment"/>
    <property type="match status" value="1"/>
</dbReference>
<evidence type="ECO:0000256" key="2">
    <source>
        <dbReference type="ARBA" id="ARBA00012616"/>
    </source>
</evidence>
<dbReference type="GO" id="GO:0032259">
    <property type="term" value="P:methylation"/>
    <property type="evidence" value="ECO:0007669"/>
    <property type="project" value="UniProtKB-KW"/>
</dbReference>
<comment type="similarity">
    <text evidence="1 7">Belongs to the GcvT family.</text>
</comment>
<evidence type="ECO:0000256" key="4">
    <source>
        <dbReference type="ARBA" id="ARBA00022679"/>
    </source>
</evidence>
<dbReference type="Pfam" id="PF08669">
    <property type="entry name" value="GCV_T_C"/>
    <property type="match status" value="1"/>
</dbReference>
<dbReference type="Gene3D" id="3.30.70.1400">
    <property type="entry name" value="Aminomethyltransferase beta-barrel domains"/>
    <property type="match status" value="1"/>
</dbReference>
<dbReference type="PANTHER" id="PTHR43757">
    <property type="entry name" value="AMINOMETHYLTRANSFERASE"/>
    <property type="match status" value="1"/>
</dbReference>
<dbReference type="PANTHER" id="PTHR43757:SF2">
    <property type="entry name" value="AMINOMETHYLTRANSFERASE, MITOCHONDRIAL"/>
    <property type="match status" value="1"/>
</dbReference>
<organism evidence="11 12">
    <name type="scientific">Oceanipulchritudo coccoides</name>
    <dbReference type="NCBI Taxonomy" id="2706888"/>
    <lineage>
        <taxon>Bacteria</taxon>
        <taxon>Pseudomonadati</taxon>
        <taxon>Verrucomicrobiota</taxon>
        <taxon>Opitutia</taxon>
        <taxon>Puniceicoccales</taxon>
        <taxon>Oceanipulchritudinaceae</taxon>
        <taxon>Oceanipulchritudo</taxon>
    </lineage>
</organism>
<evidence type="ECO:0000313" key="12">
    <source>
        <dbReference type="Proteomes" id="UP000478417"/>
    </source>
</evidence>
<dbReference type="Pfam" id="PF01571">
    <property type="entry name" value="GCV_T"/>
    <property type="match status" value="1"/>
</dbReference>
<evidence type="ECO:0000256" key="8">
    <source>
        <dbReference type="PIRSR" id="PIRSR006487-1"/>
    </source>
</evidence>
<dbReference type="InterPro" id="IPR029043">
    <property type="entry name" value="GcvT/YgfZ_C"/>
</dbReference>
<sequence length="369" mass="40579">MGIMSDSLKRTPLHAFHTDHNARLVPFAGWEMPVQYTSILQEHRAVREAAGLFDVSHMGEVRVHGSGARAFLNKLVTNNVEKLQVGKAIYTVMCYEDGGVVDDLIIYQVGDEEYFLCVNAANVSKDVEWITGQAVGFDCLIDDVSEDFGQLALQGPKAMEIFKLASGQDLSSLKRFHFIQGSFMETNAIVSRTGYTGEDGVEIYLPAGEAARVANRILEIGKDHGLQLVGLGARDSLRLEAGYPLYGHEISAQIDPLTGGLGWVVKFQKATDFVGRTALQKRLDEGLDRKVVFFRLEDRRIAREGTEIIDEDGNPCGKVLSGTQSPMLGRPIGSACVSTQALKDKIPLLVEIRKTRIPLEIAQPPLHKV</sequence>